<dbReference type="Gene3D" id="1.10.730.10">
    <property type="entry name" value="Isoleucyl-tRNA Synthetase, Domain 1"/>
    <property type="match status" value="1"/>
</dbReference>
<dbReference type="VEuPathDB" id="FungiDB:BDBG_17950"/>
<organism evidence="1 2">
    <name type="scientific">Blastomyces gilchristii (strain SLH14081)</name>
    <name type="common">Blastomyces dermatitidis</name>
    <dbReference type="NCBI Taxonomy" id="559298"/>
    <lineage>
        <taxon>Eukaryota</taxon>
        <taxon>Fungi</taxon>
        <taxon>Dikarya</taxon>
        <taxon>Ascomycota</taxon>
        <taxon>Pezizomycotina</taxon>
        <taxon>Eurotiomycetes</taxon>
        <taxon>Eurotiomycetidae</taxon>
        <taxon>Onygenales</taxon>
        <taxon>Ajellomycetaceae</taxon>
        <taxon>Blastomyces</taxon>
    </lineage>
</organism>
<evidence type="ECO:0000313" key="1">
    <source>
        <dbReference type="EMBL" id="OAT13981.1"/>
    </source>
</evidence>
<dbReference type="Proteomes" id="UP000002038">
    <property type="component" value="Unassembled WGS sequence"/>
</dbReference>
<reference evidence="2" key="1">
    <citation type="journal article" date="2015" name="PLoS Genet.">
        <title>The dynamic genome and transcriptome of the human fungal pathogen Blastomyces and close relative Emmonsia.</title>
        <authorList>
            <person name="Munoz J.F."/>
            <person name="Gauthier G.M."/>
            <person name="Desjardins C.A."/>
            <person name="Gallo J.E."/>
            <person name="Holder J."/>
            <person name="Sullivan T.D."/>
            <person name="Marty A.J."/>
            <person name="Carmen J.C."/>
            <person name="Chen Z."/>
            <person name="Ding L."/>
            <person name="Gujja S."/>
            <person name="Magrini V."/>
            <person name="Misas E."/>
            <person name="Mitreva M."/>
            <person name="Priest M."/>
            <person name="Saif S."/>
            <person name="Whiston E.A."/>
            <person name="Young S."/>
            <person name="Zeng Q."/>
            <person name="Goldman W.E."/>
            <person name="Mardis E.R."/>
            <person name="Taylor J.W."/>
            <person name="McEwen J.G."/>
            <person name="Clay O.K."/>
            <person name="Klein B.S."/>
            <person name="Cuomo C.A."/>
        </authorList>
    </citation>
    <scope>NUCLEOTIDE SEQUENCE [LARGE SCALE GENOMIC DNA]</scope>
    <source>
        <strain evidence="2">SLH14081</strain>
    </source>
</reference>
<accession>A0A179V3R4</accession>
<keyword evidence="2" id="KW-1185">Reference proteome</keyword>
<protein>
    <recommendedName>
        <fullName evidence="3">Methionyl-tRNA synthetase</fullName>
    </recommendedName>
</protein>
<dbReference type="GeneID" id="42529473"/>
<dbReference type="AlphaFoldDB" id="A0A179V3R4"/>
<gene>
    <name evidence="1" type="ORF">BDBG_17950</name>
</gene>
<proteinExistence type="predicted"/>
<evidence type="ECO:0008006" key="3">
    <source>
        <dbReference type="Google" id="ProtNLM"/>
    </source>
</evidence>
<dbReference type="EMBL" id="GG657482">
    <property type="protein sequence ID" value="OAT13981.1"/>
    <property type="molecule type" value="Genomic_DNA"/>
</dbReference>
<sequence>MHLASIIAPYIPDTAESICTQLRVEESFPIPYRWSADSIKPGRDIGNAKLGAKHLEAKR</sequence>
<dbReference type="KEGG" id="bgh:BDBG_17950"/>
<dbReference type="OrthoDB" id="5844513at2759"/>
<evidence type="ECO:0000313" key="2">
    <source>
        <dbReference type="Proteomes" id="UP000002038"/>
    </source>
</evidence>
<name>A0A179V3R4_BLAGS</name>
<dbReference type="RefSeq" id="XP_031581214.1">
    <property type="nucleotide sequence ID" value="XM_031725561.1"/>
</dbReference>
<dbReference type="STRING" id="559298.A0A179V3R4"/>